<name>A0A4W5K1F6_9TELE</name>
<dbReference type="Pfam" id="PF00060">
    <property type="entry name" value="Lig_chan"/>
    <property type="match status" value="1"/>
</dbReference>
<keyword evidence="17" id="KW-0325">Glycoprotein</keyword>
<dbReference type="Gene3D" id="3.40.50.2300">
    <property type="match status" value="2"/>
</dbReference>
<dbReference type="GO" id="GO:0098839">
    <property type="term" value="C:postsynaptic density membrane"/>
    <property type="evidence" value="ECO:0007669"/>
    <property type="project" value="UniProtKB-SubCell"/>
</dbReference>
<evidence type="ECO:0000256" key="2">
    <source>
        <dbReference type="ARBA" id="ARBA00005374"/>
    </source>
</evidence>
<dbReference type="InterPro" id="IPR001320">
    <property type="entry name" value="Iontro_rcpt_C"/>
</dbReference>
<dbReference type="STRING" id="62062.ENSHHUP00000011148"/>
<dbReference type="FunFam" id="3.40.190.10:FF:000025">
    <property type="entry name" value="glutamate receptor ionotropic, NMDA 1 isoform X3"/>
    <property type="match status" value="1"/>
</dbReference>
<feature type="domain" description="Ionotropic glutamate receptor L-glutamate and glycine-binding" evidence="31">
    <location>
        <begin position="458"/>
        <end position="524"/>
    </location>
</feature>
<feature type="binding site" evidence="25">
    <location>
        <position position="705"/>
    </location>
    <ligand>
        <name>L-glutamate</name>
        <dbReference type="ChEBI" id="CHEBI:29985"/>
    </ligand>
</feature>
<dbReference type="GO" id="GO:0070588">
    <property type="term" value="P:calcium ion transmembrane transport"/>
    <property type="evidence" value="ECO:0007669"/>
    <property type="project" value="UniProtKB-ARBA"/>
</dbReference>
<comment type="subcellular location">
    <subcellularLocation>
        <location evidence="1">Cell membrane</location>
        <topology evidence="1">Multi-pass membrane protein</topology>
    </subcellularLocation>
    <subcellularLocation>
        <location evidence="28">Postsynaptic cell membrane</location>
        <topology evidence="28">Multi-pass membrane protein</topology>
    </subcellularLocation>
    <subcellularLocation>
        <location evidence="21">Postsynaptic density membrane</location>
    </subcellularLocation>
</comment>
<comment type="similarity">
    <text evidence="2">Belongs to the glutamate-gated ion channel (TC 1.A.10.1) family. NR1/GRIN1 subfamily.</text>
</comment>
<evidence type="ECO:0000256" key="14">
    <source>
        <dbReference type="ARBA" id="ARBA00023136"/>
    </source>
</evidence>
<evidence type="ECO:0000256" key="5">
    <source>
        <dbReference type="ARBA" id="ARBA00022692"/>
    </source>
</evidence>
<dbReference type="GO" id="GO:0017146">
    <property type="term" value="C:NMDA selective glutamate receptor complex"/>
    <property type="evidence" value="ECO:0007669"/>
    <property type="project" value="UniProtKB-ARBA"/>
</dbReference>
<evidence type="ECO:0000256" key="19">
    <source>
        <dbReference type="ARBA" id="ARBA00023286"/>
    </source>
</evidence>
<reference evidence="32" key="3">
    <citation type="submission" date="2025-09" db="UniProtKB">
        <authorList>
            <consortium name="Ensembl"/>
        </authorList>
    </citation>
    <scope>IDENTIFICATION</scope>
</reference>
<dbReference type="GeneTree" id="ENSGT00940000158016"/>
<dbReference type="CDD" id="cd06379">
    <property type="entry name" value="PBP1_iGluR_NMDA_NR1"/>
    <property type="match status" value="1"/>
</dbReference>
<feature type="transmembrane region" description="Helical" evidence="28">
    <location>
        <begin position="830"/>
        <end position="854"/>
    </location>
</feature>
<organism evidence="32 33">
    <name type="scientific">Hucho hucho</name>
    <name type="common">huchen</name>
    <dbReference type="NCBI Taxonomy" id="62062"/>
    <lineage>
        <taxon>Eukaryota</taxon>
        <taxon>Metazoa</taxon>
        <taxon>Chordata</taxon>
        <taxon>Craniata</taxon>
        <taxon>Vertebrata</taxon>
        <taxon>Euteleostomi</taxon>
        <taxon>Actinopterygii</taxon>
        <taxon>Neopterygii</taxon>
        <taxon>Teleostei</taxon>
        <taxon>Protacanthopterygii</taxon>
        <taxon>Salmoniformes</taxon>
        <taxon>Salmonidae</taxon>
        <taxon>Salmoninae</taxon>
        <taxon>Hucho</taxon>
    </lineage>
</organism>
<keyword evidence="8" id="KW-0862">Zinc</keyword>
<evidence type="ECO:0000256" key="6">
    <source>
        <dbReference type="ARBA" id="ARBA00022723"/>
    </source>
</evidence>
<evidence type="ECO:0000256" key="13">
    <source>
        <dbReference type="ARBA" id="ARBA00023065"/>
    </source>
</evidence>
<dbReference type="SUPFAM" id="SSF53822">
    <property type="entry name" value="Periplasmic binding protein-like I"/>
    <property type="match status" value="1"/>
</dbReference>
<keyword evidence="6" id="KW-0479">Metal-binding</keyword>
<dbReference type="InterPro" id="IPR015683">
    <property type="entry name" value="Ionotropic_Glu_rcpt"/>
</dbReference>
<feature type="chain" id="PRO_5027152031" description="Glutamate receptor" evidence="28">
    <location>
        <begin position="20"/>
        <end position="959"/>
    </location>
</feature>
<feature type="disulfide bond" evidence="27">
    <location>
        <begin position="761"/>
        <end position="815"/>
    </location>
</feature>
<feature type="transmembrane region" description="Helical" evidence="28">
    <location>
        <begin position="652"/>
        <end position="674"/>
    </location>
</feature>
<dbReference type="Ensembl" id="ENSHHUT00000011500.1">
    <property type="protein sequence ID" value="ENSHHUP00000011148.1"/>
    <property type="gene ID" value="ENSHHUG00000006793.1"/>
</dbReference>
<dbReference type="FunFam" id="1.10.287.70:FF:000087">
    <property type="entry name" value="glutamate receptor ionotropic, NMDA 1 isoform X4"/>
    <property type="match status" value="1"/>
</dbReference>
<feature type="compositionally biased region" description="Polar residues" evidence="29">
    <location>
        <begin position="936"/>
        <end position="959"/>
    </location>
</feature>
<keyword evidence="18 28" id="KW-0628">Postsynaptic cell membrane</keyword>
<feature type="region of interest" description="Disordered" evidence="29">
    <location>
        <begin position="883"/>
        <end position="959"/>
    </location>
</feature>
<dbReference type="InterPro" id="IPR001828">
    <property type="entry name" value="ANF_lig-bd_rcpt"/>
</dbReference>
<dbReference type="Pfam" id="PF10613">
    <property type="entry name" value="Lig_chan-Glu_bd"/>
    <property type="match status" value="1"/>
</dbReference>
<dbReference type="PRINTS" id="PR00177">
    <property type="entry name" value="NMDARECEPTOR"/>
</dbReference>
<dbReference type="Proteomes" id="UP000314982">
    <property type="component" value="Unassembled WGS sequence"/>
</dbReference>
<accession>A0A4W5K1F6</accession>
<dbReference type="InterPro" id="IPR001508">
    <property type="entry name" value="Iono_Glu_rcpt_met"/>
</dbReference>
<dbReference type="PANTHER" id="PTHR18966">
    <property type="entry name" value="IONOTROPIC GLUTAMATE RECEPTOR"/>
    <property type="match status" value="1"/>
</dbReference>
<dbReference type="GO" id="GO:0004972">
    <property type="term" value="F:NMDA glutamate receptor activity"/>
    <property type="evidence" value="ECO:0007669"/>
    <property type="project" value="UniProtKB-ARBA"/>
</dbReference>
<feature type="signal peptide" evidence="28">
    <location>
        <begin position="1"/>
        <end position="19"/>
    </location>
</feature>
<feature type="binding site" evidence="25">
    <location>
        <position position="533"/>
    </location>
    <ligand>
        <name>L-glutamate</name>
        <dbReference type="ChEBI" id="CHEBI:29985"/>
    </ligand>
</feature>
<protein>
    <recommendedName>
        <fullName evidence="28">Glutamate receptor</fullName>
    </recommendedName>
</protein>
<evidence type="ECO:0000256" key="11">
    <source>
        <dbReference type="ARBA" id="ARBA00022989"/>
    </source>
</evidence>
<evidence type="ECO:0000256" key="20">
    <source>
        <dbReference type="ARBA" id="ARBA00023303"/>
    </source>
</evidence>
<comment type="catalytic activity">
    <reaction evidence="22">
        <text>K(+)(in) = K(+)(out)</text>
        <dbReference type="Rhea" id="RHEA:29463"/>
        <dbReference type="ChEBI" id="CHEBI:29103"/>
    </reaction>
</comment>
<comment type="catalytic activity">
    <reaction evidence="23">
        <text>Na(+)(in) = Na(+)(out)</text>
        <dbReference type="Rhea" id="RHEA:34963"/>
        <dbReference type="ChEBI" id="CHEBI:29101"/>
    </reaction>
</comment>
<evidence type="ECO:0000259" key="30">
    <source>
        <dbReference type="SMART" id="SM00079"/>
    </source>
</evidence>
<evidence type="ECO:0000313" key="32">
    <source>
        <dbReference type="Ensembl" id="ENSHHUP00000011148.1"/>
    </source>
</evidence>
<keyword evidence="13 28" id="KW-0406">Ion transport</keyword>
<evidence type="ECO:0000256" key="22">
    <source>
        <dbReference type="ARBA" id="ARBA00034430"/>
    </source>
</evidence>
<evidence type="ECO:0000256" key="26">
    <source>
        <dbReference type="PIRSR" id="PIRSR601508-2"/>
    </source>
</evidence>
<keyword evidence="33" id="KW-1185">Reference proteome</keyword>
<comment type="function">
    <text evidence="28">Receptor for glutamate that functions as a ligand-gated ion channel in the central nervous system and plays an important role in excitatory synaptic transmission. L-glutamate acts as an excitatory neurotransmitter at many synapses in the central nervous system.</text>
</comment>
<evidence type="ECO:0000256" key="8">
    <source>
        <dbReference type="ARBA" id="ARBA00022833"/>
    </source>
</evidence>
<dbReference type="AlphaFoldDB" id="A0A4W5K1F6"/>
<evidence type="ECO:0000256" key="21">
    <source>
        <dbReference type="ARBA" id="ARBA00034112"/>
    </source>
</evidence>
<dbReference type="InterPro" id="IPR049873">
    <property type="entry name" value="NMDA1-like_N"/>
</dbReference>
<dbReference type="InterPro" id="IPR019594">
    <property type="entry name" value="Glu/Gly-bd"/>
</dbReference>
<evidence type="ECO:0000256" key="15">
    <source>
        <dbReference type="ARBA" id="ARBA00023157"/>
    </source>
</evidence>
<evidence type="ECO:0000256" key="17">
    <source>
        <dbReference type="ARBA" id="ARBA00023180"/>
    </source>
</evidence>
<dbReference type="SMART" id="SM00918">
    <property type="entry name" value="Lig_chan-Glu_bd"/>
    <property type="match status" value="1"/>
</dbReference>
<dbReference type="InterPro" id="IPR049872">
    <property type="entry name" value="NMDA1-like_ligand-bd"/>
</dbReference>
<dbReference type="GO" id="GO:0046872">
    <property type="term" value="F:metal ion binding"/>
    <property type="evidence" value="ECO:0007669"/>
    <property type="project" value="UniProtKB-KW"/>
</dbReference>
<evidence type="ECO:0000256" key="25">
    <source>
        <dbReference type="PIRSR" id="PIRSR601508-1"/>
    </source>
</evidence>
<keyword evidence="12 28" id="KW-0770">Synapse</keyword>
<feature type="site" description="Interaction with the cone snail toxin Con-ikot-ikot" evidence="26">
    <location>
        <position position="681"/>
    </location>
</feature>
<sequence length="959" mass="107695">MRLFLLAVFLSCSCARAGCEPKIVNIGAVLSQKRYEQVFKDAVTQANQIYGRDKFKLTAISVTHKPNAIQMALSVCEDLISNQVYAILVSHPPQSNDHLTPTPVSYTAGFYRIPVVGLTTRMSIYSDKSIHLSFLRTVPPYSHQAHVWFDMMREFRWNHIILIVSDDHEGRAAQKRLETLLEERETKNKKRNYENLDQLSYDNKRGPKAEKVLQFSQETNLTALLLEAKELEARVIILSASEEDAAAVYKAARFLNMTGSGYVWLVGEREMSGKALSEAPDGLIGLQLINGKNESAHINDAVAVVAQSIQELFEKENITEPPRGCVGNTNIWKTGPLFKRVLMSSKYPEGLTGRVEFNDDGDRKYAHYSILNYQKSRLIQVGIYNGTQVVMNNQRKIIWPGGETEKPRGFQMSTRLKIVTIHQEPFVYVKPTEQDGTCKEEKTLNGVADIKKVICTGPNETIPGRPIVPQCCYGFCIDLLIKLAGTMNFTYEVHLVADGKFGTQERVNNSNKKEWNGMMGELLGGLADMIVAPLTINNERAQYIEFSKPFKYQGLTILVKKEIPRSTLDSFMQPFQSTLWLLVGLSVHVVAVMLYLLDRFSPFGRFKVNSEEEEEDALTLSSAMWFSWGVLLNSGIGEGAPRSFSARILGMVWAGFAMIIVASYTANLAAFLVLDRPEERITGINDPRLRNPSDKFIYATVKQSSVDIYFRRQVELSTMYRHMEKHNYESAAEAIQAVRDNKLHAFIWDSAVLEFEASQKCDLVTTGELFFRSGFGIGMRKDSPWKQNVSLAILSSHENGFMEDLDKTWVRYQECDSRSNAPATLTFENMAGVFMLVAGGIAAGIFLIFIEIAYKRHKDARRKQMQLAFAAVNVWRKNLQDSKEASGSQAVGASMTPSLDRKSGRAEPPDPKKKASFRSISTSLASSIKRRRSSKDTQYPPTDITGQLNLSDPSVSTVV</sequence>
<dbReference type="InterPro" id="IPR028082">
    <property type="entry name" value="Peripla_BP_I"/>
</dbReference>
<evidence type="ECO:0000256" key="10">
    <source>
        <dbReference type="ARBA" id="ARBA00022842"/>
    </source>
</evidence>
<keyword evidence="10" id="KW-0460">Magnesium</keyword>
<evidence type="ECO:0000256" key="4">
    <source>
        <dbReference type="ARBA" id="ARBA00022475"/>
    </source>
</evidence>
<feature type="transmembrane region" description="Helical" evidence="28">
    <location>
        <begin position="579"/>
        <end position="597"/>
    </location>
</feature>
<feature type="compositionally biased region" description="Polar residues" evidence="29">
    <location>
        <begin position="885"/>
        <end position="897"/>
    </location>
</feature>
<evidence type="ECO:0000256" key="3">
    <source>
        <dbReference type="ARBA" id="ARBA00022448"/>
    </source>
</evidence>
<dbReference type="FunFam" id="3.40.190.10:FF:000012">
    <property type="entry name" value="glutamate receptor ionotropic, NMDA 1 isoform X2"/>
    <property type="match status" value="1"/>
</dbReference>
<evidence type="ECO:0000256" key="18">
    <source>
        <dbReference type="ARBA" id="ARBA00023257"/>
    </source>
</evidence>
<keyword evidence="16 28" id="KW-0675">Receptor</keyword>
<feature type="site" description="Interaction with the cone snail toxin Con-ikot-ikot" evidence="26">
    <location>
        <position position="711"/>
    </location>
</feature>
<evidence type="ECO:0000256" key="12">
    <source>
        <dbReference type="ARBA" id="ARBA00023018"/>
    </source>
</evidence>
<keyword evidence="7 28" id="KW-0732">Signal</keyword>
<evidence type="ECO:0000256" key="24">
    <source>
        <dbReference type="ARBA" id="ARBA00036634"/>
    </source>
</evidence>
<dbReference type="SUPFAM" id="SSF53850">
    <property type="entry name" value="Periplasmic binding protein-like II"/>
    <property type="match status" value="1"/>
</dbReference>
<evidence type="ECO:0000256" key="16">
    <source>
        <dbReference type="ARBA" id="ARBA00023170"/>
    </source>
</evidence>
<feature type="domain" description="Ionotropic glutamate receptor C-terminal" evidence="30">
    <location>
        <begin position="452"/>
        <end position="812"/>
    </location>
</feature>
<reference evidence="33" key="1">
    <citation type="submission" date="2018-06" db="EMBL/GenBank/DDBJ databases">
        <title>Genome assembly of Danube salmon.</title>
        <authorList>
            <person name="Macqueen D.J."/>
            <person name="Gundappa M.K."/>
        </authorList>
    </citation>
    <scope>NUCLEOTIDE SEQUENCE [LARGE SCALE GENOMIC DNA]</scope>
</reference>
<dbReference type="SMART" id="SM00079">
    <property type="entry name" value="PBPe"/>
    <property type="match status" value="1"/>
</dbReference>
<keyword evidence="3 28" id="KW-0813">Transport</keyword>
<keyword evidence="20 28" id="KW-0407">Ion channel</keyword>
<evidence type="ECO:0000256" key="1">
    <source>
        <dbReference type="ARBA" id="ARBA00004651"/>
    </source>
</evidence>
<feature type="binding site" evidence="25">
    <location>
        <position position="535"/>
    </location>
    <ligand>
        <name>L-glutamate</name>
        <dbReference type="ChEBI" id="CHEBI:29985"/>
    </ligand>
</feature>
<keyword evidence="9" id="KW-0106">Calcium</keyword>
<keyword evidence="14 28" id="KW-0472">Membrane</keyword>
<dbReference type="Gene3D" id="3.40.190.10">
    <property type="entry name" value="Periplasmic binding protein-like II"/>
    <property type="match status" value="4"/>
</dbReference>
<evidence type="ECO:0000313" key="33">
    <source>
        <dbReference type="Proteomes" id="UP000314982"/>
    </source>
</evidence>
<keyword evidence="15 27" id="KW-1015">Disulfide bond</keyword>
<evidence type="ECO:0000256" key="27">
    <source>
        <dbReference type="PIRSR" id="PIRSR601508-3"/>
    </source>
</evidence>
<feature type="binding site" evidence="25">
    <location>
        <position position="749"/>
    </location>
    <ligand>
        <name>L-glutamate</name>
        <dbReference type="ChEBI" id="CHEBI:29985"/>
    </ligand>
</feature>
<dbReference type="SUPFAM" id="SSF81324">
    <property type="entry name" value="Voltage-gated potassium channels"/>
    <property type="match status" value="1"/>
</dbReference>
<feature type="compositionally biased region" description="Basic and acidic residues" evidence="29">
    <location>
        <begin position="899"/>
        <end position="913"/>
    </location>
</feature>
<dbReference type="FunFam" id="3.40.50.2300:FF:000204">
    <property type="entry name" value="glutamate receptor ionotropic, NMDA 1 isoform X2"/>
    <property type="match status" value="1"/>
</dbReference>
<keyword evidence="4 28" id="KW-1003">Cell membrane</keyword>
<feature type="binding site" evidence="25">
    <location>
        <position position="540"/>
    </location>
    <ligand>
        <name>L-glutamate</name>
        <dbReference type="ChEBI" id="CHEBI:29985"/>
    </ligand>
</feature>
<dbReference type="CDD" id="cd13719">
    <property type="entry name" value="PBP2_iGluR_NMDA_Nr1"/>
    <property type="match status" value="1"/>
</dbReference>
<evidence type="ECO:0000256" key="7">
    <source>
        <dbReference type="ARBA" id="ARBA00022729"/>
    </source>
</evidence>
<dbReference type="FunFam" id="3.40.190.10:FF:000010">
    <property type="entry name" value="glutamate receptor ionotropic, NMDA 1 isoform X1"/>
    <property type="match status" value="1"/>
</dbReference>
<evidence type="ECO:0000256" key="23">
    <source>
        <dbReference type="ARBA" id="ARBA00036239"/>
    </source>
</evidence>
<keyword evidence="11 28" id="KW-1133">Transmembrane helix</keyword>
<comment type="catalytic activity">
    <reaction evidence="24">
        <text>Ca(2+)(in) = Ca(2+)(out)</text>
        <dbReference type="Rhea" id="RHEA:29671"/>
        <dbReference type="ChEBI" id="CHEBI:29108"/>
    </reaction>
</comment>
<dbReference type="Pfam" id="PF01094">
    <property type="entry name" value="ANF_receptor"/>
    <property type="match status" value="2"/>
</dbReference>
<proteinExistence type="inferred from homology"/>
<evidence type="ECO:0000256" key="9">
    <source>
        <dbReference type="ARBA" id="ARBA00022837"/>
    </source>
</evidence>
<dbReference type="FunFam" id="3.40.50.2300:FF:000025">
    <property type="entry name" value="glutamate receptor ionotropic, NMDA 1 isoform X1"/>
    <property type="match status" value="1"/>
</dbReference>
<evidence type="ECO:0000256" key="29">
    <source>
        <dbReference type="SAM" id="MobiDB-lite"/>
    </source>
</evidence>
<keyword evidence="19 28" id="KW-1071">Ligand-gated ion channel</keyword>
<keyword evidence="5 28" id="KW-0812">Transmembrane</keyword>
<reference evidence="32" key="2">
    <citation type="submission" date="2025-08" db="UniProtKB">
        <authorList>
            <consortium name="Ensembl"/>
        </authorList>
    </citation>
    <scope>IDENTIFICATION</scope>
</reference>
<evidence type="ECO:0000256" key="28">
    <source>
        <dbReference type="RuleBase" id="RU367118"/>
    </source>
</evidence>
<evidence type="ECO:0000259" key="31">
    <source>
        <dbReference type="SMART" id="SM00918"/>
    </source>
</evidence>